<evidence type="ECO:0000256" key="1">
    <source>
        <dbReference type="ARBA" id="ARBA00008834"/>
    </source>
</evidence>
<sequence length="481" mass="51851">MDHPSTPSQKSSRRAFLGAAGLGVVGATLAPVVANAQAAKGPTPPALPAPFKPAKTGVRIDPRDWGAKADGKTKDTHAVQQSLDRCAVLGGGEVVLSGGTFLVGAVRIGSNTTLRIEEGAVLQGSPDVADYPVIQVRWEGRWVPGYIGLVWAQDARNVGITGKGKILASKDIHNRLEEKTGLRHPALLEFVEVQGLSVTDVWTEQNDMWSIHPVYCEDVVFRNMTVKGAADGIDVNSCRRVVIDKCDFDTVDDCISLKSGRGMEGNVIARPTEDVTITDCVFRDRRWACIGIGSETSAGIRRVLVERCKCLAAHTFAIYIKSRPGRGAFIEDIVMRDLEVENAGYGFLRFNFLDSGKQDQFPVPGMDGVPTVRNFVFERIIVKDVPVLVEGVQIHPDKPLDGFVFKDVRGTAGRGITLANIRNVTLDNVNVNVFSGPKVAVDNVTGKGLEGAARLIPTERPAPIPAPATPYRLGMTTGRPN</sequence>
<dbReference type="RefSeq" id="WP_369059774.1">
    <property type="nucleotide sequence ID" value="NZ_CP158375.1"/>
</dbReference>
<reference evidence="6" key="1">
    <citation type="submission" date="2024-06" db="EMBL/GenBank/DDBJ databases">
        <title>Caulobacter inopinatus, sp. nov.</title>
        <authorList>
            <person name="Donachie S.P."/>
        </authorList>
    </citation>
    <scope>NUCLEOTIDE SEQUENCE</scope>
    <source>
        <strain evidence="6">73W</strain>
    </source>
</reference>
<feature type="compositionally biased region" description="Pro residues" evidence="5">
    <location>
        <begin position="42"/>
        <end position="51"/>
    </location>
</feature>
<proteinExistence type="inferred from homology"/>
<dbReference type="EMBL" id="CP158375">
    <property type="protein sequence ID" value="XDO96897.1"/>
    <property type="molecule type" value="Genomic_DNA"/>
</dbReference>
<feature type="region of interest" description="Disordered" evidence="5">
    <location>
        <begin position="460"/>
        <end position="481"/>
    </location>
</feature>
<organism evidence="6">
    <name type="scientific">Caulobacter sp. 73W</name>
    <dbReference type="NCBI Taxonomy" id="3161137"/>
    <lineage>
        <taxon>Bacteria</taxon>
        <taxon>Pseudomonadati</taxon>
        <taxon>Pseudomonadota</taxon>
        <taxon>Alphaproteobacteria</taxon>
        <taxon>Caulobacterales</taxon>
        <taxon>Caulobacteraceae</taxon>
        <taxon>Caulobacter</taxon>
    </lineage>
</organism>
<dbReference type="PANTHER" id="PTHR31339">
    <property type="entry name" value="PECTIN LYASE-RELATED"/>
    <property type="match status" value="1"/>
</dbReference>
<evidence type="ECO:0000256" key="2">
    <source>
        <dbReference type="ARBA" id="ARBA00022801"/>
    </source>
</evidence>
<dbReference type="Gene3D" id="2.160.20.10">
    <property type="entry name" value="Single-stranded right-handed beta-helix, Pectin lyase-like"/>
    <property type="match status" value="1"/>
</dbReference>
<dbReference type="InterPro" id="IPR051801">
    <property type="entry name" value="GH28_Enzymes"/>
</dbReference>
<name>A0AB39KTM6_9CAUL</name>
<protein>
    <submittedName>
        <fullName evidence="6">Glycosyl hydrolase family 28 protein</fullName>
    </submittedName>
</protein>
<dbReference type="GO" id="GO:0004650">
    <property type="term" value="F:polygalacturonase activity"/>
    <property type="evidence" value="ECO:0007669"/>
    <property type="project" value="InterPro"/>
</dbReference>
<evidence type="ECO:0000256" key="4">
    <source>
        <dbReference type="RuleBase" id="RU361169"/>
    </source>
</evidence>
<accession>A0AB39KTM6</accession>
<dbReference type="Pfam" id="PF00295">
    <property type="entry name" value="Glyco_hydro_28"/>
    <property type="match status" value="1"/>
</dbReference>
<keyword evidence="3 4" id="KW-0326">Glycosidase</keyword>
<keyword evidence="2 4" id="KW-0378">Hydrolase</keyword>
<evidence type="ECO:0000313" key="6">
    <source>
        <dbReference type="EMBL" id="XDO96897.1"/>
    </source>
</evidence>
<dbReference type="InterPro" id="IPR006311">
    <property type="entry name" value="TAT_signal"/>
</dbReference>
<dbReference type="SUPFAM" id="SSF51126">
    <property type="entry name" value="Pectin lyase-like"/>
    <property type="match status" value="1"/>
</dbReference>
<dbReference type="InterPro" id="IPR012334">
    <property type="entry name" value="Pectin_lyas_fold"/>
</dbReference>
<gene>
    <name evidence="6" type="ORF">ABOZ73_00250</name>
</gene>
<dbReference type="PROSITE" id="PS51318">
    <property type="entry name" value="TAT"/>
    <property type="match status" value="1"/>
</dbReference>
<feature type="region of interest" description="Disordered" evidence="5">
    <location>
        <begin position="38"/>
        <end position="73"/>
    </location>
</feature>
<dbReference type="InterPro" id="IPR011050">
    <property type="entry name" value="Pectin_lyase_fold/virulence"/>
</dbReference>
<dbReference type="InterPro" id="IPR000743">
    <property type="entry name" value="Glyco_hydro_28"/>
</dbReference>
<evidence type="ECO:0000256" key="3">
    <source>
        <dbReference type="ARBA" id="ARBA00023295"/>
    </source>
</evidence>
<dbReference type="SMART" id="SM00710">
    <property type="entry name" value="PbH1"/>
    <property type="match status" value="4"/>
</dbReference>
<feature type="compositionally biased region" description="Basic and acidic residues" evidence="5">
    <location>
        <begin position="58"/>
        <end position="73"/>
    </location>
</feature>
<evidence type="ECO:0000256" key="5">
    <source>
        <dbReference type="SAM" id="MobiDB-lite"/>
    </source>
</evidence>
<dbReference type="AlphaFoldDB" id="A0AB39KTM6"/>
<dbReference type="InterPro" id="IPR006626">
    <property type="entry name" value="PbH1"/>
</dbReference>
<comment type="similarity">
    <text evidence="1 4">Belongs to the glycosyl hydrolase 28 family.</text>
</comment>
<dbReference type="PANTHER" id="PTHR31339:SF9">
    <property type="entry name" value="PLASMIN AND FIBRONECTIN-BINDING PROTEIN A"/>
    <property type="match status" value="1"/>
</dbReference>
<dbReference type="GO" id="GO:0005975">
    <property type="term" value="P:carbohydrate metabolic process"/>
    <property type="evidence" value="ECO:0007669"/>
    <property type="project" value="InterPro"/>
</dbReference>